<dbReference type="Pfam" id="PF22400">
    <property type="entry name" value="DUF6980"/>
    <property type="match status" value="1"/>
</dbReference>
<feature type="domain" description="DUF6980" evidence="1">
    <location>
        <begin position="2"/>
        <end position="49"/>
    </location>
</feature>
<sequence>MLISFCPWCGERLPLSKRDLWFDKLEKLGFDNPYDDNIPEEFQSEKWYNHSAKEGFK</sequence>
<organism evidence="2 3">
    <name type="scientific">Robertmurraya siralis</name>
    <dbReference type="NCBI Taxonomy" id="77777"/>
    <lineage>
        <taxon>Bacteria</taxon>
        <taxon>Bacillati</taxon>
        <taxon>Bacillota</taxon>
        <taxon>Bacilli</taxon>
        <taxon>Bacillales</taxon>
        <taxon>Bacillaceae</taxon>
        <taxon>Robertmurraya</taxon>
    </lineage>
</organism>
<keyword evidence="3" id="KW-1185">Reference proteome</keyword>
<name>A0A919WKM3_9BACI</name>
<gene>
    <name evidence="2" type="ORF">J27TS8_38330</name>
</gene>
<dbReference type="AlphaFoldDB" id="A0A919WKM3"/>
<dbReference type="Proteomes" id="UP000682111">
    <property type="component" value="Unassembled WGS sequence"/>
</dbReference>
<evidence type="ECO:0000259" key="1">
    <source>
        <dbReference type="Pfam" id="PF22400"/>
    </source>
</evidence>
<accession>A0A919WKM3</accession>
<evidence type="ECO:0000313" key="2">
    <source>
        <dbReference type="EMBL" id="GIN63840.1"/>
    </source>
</evidence>
<dbReference type="EMBL" id="BORC01000008">
    <property type="protein sequence ID" value="GIN63840.1"/>
    <property type="molecule type" value="Genomic_DNA"/>
</dbReference>
<comment type="caution">
    <text evidence="2">The sequence shown here is derived from an EMBL/GenBank/DDBJ whole genome shotgun (WGS) entry which is preliminary data.</text>
</comment>
<evidence type="ECO:0000313" key="3">
    <source>
        <dbReference type="Proteomes" id="UP000682111"/>
    </source>
</evidence>
<dbReference type="InterPro" id="IPR053918">
    <property type="entry name" value="DUF6980"/>
</dbReference>
<reference evidence="2" key="1">
    <citation type="submission" date="2021-03" db="EMBL/GenBank/DDBJ databases">
        <title>Antimicrobial resistance genes in bacteria isolated from Japanese honey, and their potential for conferring macrolide and lincosamide resistance in the American foulbrood pathogen Paenibacillus larvae.</title>
        <authorList>
            <person name="Okamoto M."/>
            <person name="Kumagai M."/>
            <person name="Kanamori H."/>
            <person name="Takamatsu D."/>
        </authorList>
    </citation>
    <scope>NUCLEOTIDE SEQUENCE</scope>
    <source>
        <strain evidence="2">J27TS8</strain>
    </source>
</reference>
<protein>
    <recommendedName>
        <fullName evidence="1">DUF6980 domain-containing protein</fullName>
    </recommendedName>
</protein>
<proteinExistence type="predicted"/>